<reference evidence="2" key="1">
    <citation type="submission" date="2013-01" db="EMBL/GenBank/DDBJ databases">
        <title>Draft Genome Sequence of a Mulberry Tree, Morus notabilis C.K. Schneid.</title>
        <authorList>
            <person name="He N."/>
            <person name="Zhao S."/>
        </authorList>
    </citation>
    <scope>NUCLEOTIDE SEQUENCE</scope>
</reference>
<keyword evidence="2" id="KW-1185">Reference proteome</keyword>
<name>W9SL92_9ROSA</name>
<evidence type="ECO:0000313" key="2">
    <source>
        <dbReference type="Proteomes" id="UP000030645"/>
    </source>
</evidence>
<protein>
    <submittedName>
        <fullName evidence="1">Uncharacterized protein</fullName>
    </submittedName>
</protein>
<sequence>MGESKIVFRRYVTSLKDISTTSGWHGSVVYILSESMCSDYHQCFKDIELDILETMFGEYEIKARQNAVKTVKDNKDYV</sequence>
<evidence type="ECO:0000313" key="1">
    <source>
        <dbReference type="EMBL" id="EXC36052.1"/>
    </source>
</evidence>
<organism evidence="1 2">
    <name type="scientific">Morus notabilis</name>
    <dbReference type="NCBI Taxonomy" id="981085"/>
    <lineage>
        <taxon>Eukaryota</taxon>
        <taxon>Viridiplantae</taxon>
        <taxon>Streptophyta</taxon>
        <taxon>Embryophyta</taxon>
        <taxon>Tracheophyta</taxon>
        <taxon>Spermatophyta</taxon>
        <taxon>Magnoliopsida</taxon>
        <taxon>eudicotyledons</taxon>
        <taxon>Gunneridae</taxon>
        <taxon>Pentapetalae</taxon>
        <taxon>rosids</taxon>
        <taxon>fabids</taxon>
        <taxon>Rosales</taxon>
        <taxon>Moraceae</taxon>
        <taxon>Moreae</taxon>
        <taxon>Morus</taxon>
    </lineage>
</organism>
<dbReference type="Proteomes" id="UP000030645">
    <property type="component" value="Unassembled WGS sequence"/>
</dbReference>
<dbReference type="AlphaFoldDB" id="W9SL92"/>
<accession>W9SL92</accession>
<dbReference type="EMBL" id="KE619604">
    <property type="protein sequence ID" value="EXC36052.1"/>
    <property type="molecule type" value="Genomic_DNA"/>
</dbReference>
<gene>
    <name evidence="1" type="ORF">L484_001461</name>
</gene>
<proteinExistence type="predicted"/>